<dbReference type="Proteomes" id="UP000320547">
    <property type="component" value="Unassembled WGS sequence"/>
</dbReference>
<dbReference type="Pfam" id="PF07238">
    <property type="entry name" value="PilZ"/>
    <property type="match status" value="1"/>
</dbReference>
<keyword evidence="4" id="KW-1185">Reference proteome</keyword>
<dbReference type="EMBL" id="VLLK01000001">
    <property type="protein sequence ID" value="TWJ09239.1"/>
    <property type="molecule type" value="Genomic_DNA"/>
</dbReference>
<dbReference type="GO" id="GO:0035438">
    <property type="term" value="F:cyclic-di-GMP binding"/>
    <property type="evidence" value="ECO:0007669"/>
    <property type="project" value="InterPro"/>
</dbReference>
<comment type="caution">
    <text evidence="3">The sequence shown here is derived from an EMBL/GenBank/DDBJ whole genome shotgun (WGS) entry which is preliminary data.</text>
</comment>
<organism evidence="3 4">
    <name type="scientific">Altererythrobacter ishigakiensis</name>
    <dbReference type="NCBI Taxonomy" id="476157"/>
    <lineage>
        <taxon>Bacteria</taxon>
        <taxon>Pseudomonadati</taxon>
        <taxon>Pseudomonadota</taxon>
        <taxon>Alphaproteobacteria</taxon>
        <taxon>Sphingomonadales</taxon>
        <taxon>Erythrobacteraceae</taxon>
        <taxon>Altererythrobacter</taxon>
    </lineage>
</organism>
<feature type="domain" description="HTH cro/C1-type" evidence="2">
    <location>
        <begin position="130"/>
        <end position="184"/>
    </location>
</feature>
<accession>A0A562UUE6</accession>
<dbReference type="GO" id="GO:0005829">
    <property type="term" value="C:cytosol"/>
    <property type="evidence" value="ECO:0007669"/>
    <property type="project" value="TreeGrafter"/>
</dbReference>
<dbReference type="SUPFAM" id="SSF47413">
    <property type="entry name" value="lambda repressor-like DNA-binding domains"/>
    <property type="match status" value="1"/>
</dbReference>
<evidence type="ECO:0000259" key="2">
    <source>
        <dbReference type="PROSITE" id="PS50943"/>
    </source>
</evidence>
<dbReference type="InterPro" id="IPR010982">
    <property type="entry name" value="Lambda_DNA-bd_dom_sf"/>
</dbReference>
<gene>
    <name evidence="3" type="ORF">JN10_0866</name>
</gene>
<dbReference type="PANTHER" id="PTHR46797:SF1">
    <property type="entry name" value="METHYLPHOSPHONATE SYNTHASE"/>
    <property type="match status" value="1"/>
</dbReference>
<proteinExistence type="predicted"/>
<name>A0A562UUE6_9SPHN</name>
<dbReference type="PANTHER" id="PTHR46797">
    <property type="entry name" value="HTH-TYPE TRANSCRIPTIONAL REGULATOR"/>
    <property type="match status" value="1"/>
</dbReference>
<dbReference type="Pfam" id="PF01381">
    <property type="entry name" value="HTH_3"/>
    <property type="match status" value="1"/>
</dbReference>
<dbReference type="STRING" id="476157.GCA_001663155_02485"/>
<evidence type="ECO:0000313" key="4">
    <source>
        <dbReference type="Proteomes" id="UP000320547"/>
    </source>
</evidence>
<reference evidence="3 4" key="1">
    <citation type="submission" date="2019-07" db="EMBL/GenBank/DDBJ databases">
        <title>Genomic Encyclopedia of Archaeal and Bacterial Type Strains, Phase II (KMG-II): from individual species to whole genera.</title>
        <authorList>
            <person name="Goeker M."/>
        </authorList>
    </citation>
    <scope>NUCLEOTIDE SEQUENCE [LARGE SCALE GENOMIC DNA]</scope>
    <source>
        <strain evidence="3 4">ATCC BAA-2084</strain>
    </source>
</reference>
<dbReference type="CDD" id="cd00093">
    <property type="entry name" value="HTH_XRE"/>
    <property type="match status" value="1"/>
</dbReference>
<dbReference type="SMART" id="SM00530">
    <property type="entry name" value="HTH_XRE"/>
    <property type="match status" value="1"/>
</dbReference>
<dbReference type="InterPro" id="IPR001387">
    <property type="entry name" value="Cro/C1-type_HTH"/>
</dbReference>
<sequence>MSIRAHMDELLVSDDRRNGNRIQLYLATRGLLPEGKQANVEIHNISVTGLLLETNLPLNTGSRLDVDLPHSGPTGARVVWVGDGVFGCAFDQPISEAELGAVQLKSEAPLPPTIGQTQAANSNVTFGKKLEQLRKARGLTLANVADALDVSKPTVWAWEKGKARPLDERFPAIAEALGVEIDELAASTFTRGWTAVIEESRDSIASALGLNKDQVKIMLDL</sequence>
<dbReference type="SUPFAM" id="SSF141371">
    <property type="entry name" value="PilZ domain-like"/>
    <property type="match status" value="1"/>
</dbReference>
<dbReference type="GO" id="GO:0003677">
    <property type="term" value="F:DNA binding"/>
    <property type="evidence" value="ECO:0007669"/>
    <property type="project" value="UniProtKB-KW"/>
</dbReference>
<evidence type="ECO:0000256" key="1">
    <source>
        <dbReference type="ARBA" id="ARBA00023125"/>
    </source>
</evidence>
<dbReference type="GO" id="GO:0003700">
    <property type="term" value="F:DNA-binding transcription factor activity"/>
    <property type="evidence" value="ECO:0007669"/>
    <property type="project" value="TreeGrafter"/>
</dbReference>
<dbReference type="PROSITE" id="PS50943">
    <property type="entry name" value="HTH_CROC1"/>
    <property type="match status" value="1"/>
</dbReference>
<dbReference type="AlphaFoldDB" id="A0A562UUE6"/>
<dbReference type="RefSeq" id="WP_067601776.1">
    <property type="nucleotide sequence ID" value="NZ_CP015963.1"/>
</dbReference>
<dbReference type="InterPro" id="IPR009875">
    <property type="entry name" value="PilZ_domain"/>
</dbReference>
<dbReference type="Gene3D" id="2.40.10.220">
    <property type="entry name" value="predicted glycosyltransferase like domains"/>
    <property type="match status" value="1"/>
</dbReference>
<dbReference type="InterPro" id="IPR050807">
    <property type="entry name" value="TransReg_Diox_bact_type"/>
</dbReference>
<evidence type="ECO:0000313" key="3">
    <source>
        <dbReference type="EMBL" id="TWJ09239.1"/>
    </source>
</evidence>
<dbReference type="Gene3D" id="1.10.260.40">
    <property type="entry name" value="lambda repressor-like DNA-binding domains"/>
    <property type="match status" value="1"/>
</dbReference>
<keyword evidence="1" id="KW-0238">DNA-binding</keyword>
<protein>
    <submittedName>
        <fullName evidence="3">Transcriptional regulator with XRE-family HTH domain</fullName>
    </submittedName>
</protein>